<proteinExistence type="predicted"/>
<protein>
    <submittedName>
        <fullName evidence="1">Uncharacterized protein</fullName>
    </submittedName>
</protein>
<reference evidence="1 2" key="1">
    <citation type="submission" date="2019-09" db="EMBL/GenBank/DDBJ databases">
        <authorList>
            <person name="Dittami M. S."/>
        </authorList>
    </citation>
    <scope>NUCLEOTIDE SEQUENCE [LARGE SCALE GENOMIC DNA]</scope>
    <source>
        <strain evidence="1">SPHINGO391</strain>
    </source>
</reference>
<accession>A0A5E7XZU9</accession>
<evidence type="ECO:0000313" key="2">
    <source>
        <dbReference type="Proteomes" id="UP000326857"/>
    </source>
</evidence>
<dbReference type="AlphaFoldDB" id="A0A5E7XZU9"/>
<gene>
    <name evidence="1" type="ORF">SPHINGO391_320001</name>
</gene>
<evidence type="ECO:0000313" key="1">
    <source>
        <dbReference type="EMBL" id="VVS99786.1"/>
    </source>
</evidence>
<dbReference type="EMBL" id="CABVLI010000026">
    <property type="protein sequence ID" value="VVS99786.1"/>
    <property type="molecule type" value="Genomic_DNA"/>
</dbReference>
<organism evidence="1 2">
    <name type="scientific">Sphingomonas aurantiaca</name>
    <dbReference type="NCBI Taxonomy" id="185949"/>
    <lineage>
        <taxon>Bacteria</taxon>
        <taxon>Pseudomonadati</taxon>
        <taxon>Pseudomonadota</taxon>
        <taxon>Alphaproteobacteria</taxon>
        <taxon>Sphingomonadales</taxon>
        <taxon>Sphingomonadaceae</taxon>
        <taxon>Sphingomonas</taxon>
    </lineage>
</organism>
<name>A0A5E7XZU9_9SPHN</name>
<sequence length="189" mass="19774">MITALPVSVAGPILRLSSGVGRTCPTVHRGLPITVGCPRHAGQGYAVGALAPPLVNVVGGSAGYRRRHPTGDVPGIADQFTRDRGGHLGLRLARGRQATVALAQANLRFPPDRLDVLGQVDDPLTVASFLASGQSIRPARLNQHGSCLRVARAGDPAPFGPSAAGVLGRHQADIRHQLDTSKNSWRLMA</sequence>
<dbReference type="Proteomes" id="UP000326857">
    <property type="component" value="Unassembled WGS sequence"/>
</dbReference>